<feature type="region of interest" description="Disordered" evidence="6">
    <location>
        <begin position="628"/>
        <end position="655"/>
    </location>
</feature>
<comment type="subcellular location">
    <subcellularLocation>
        <location evidence="1">Nucleus</location>
    </subcellularLocation>
</comment>
<reference evidence="8 9" key="1">
    <citation type="submission" date="2018-10" db="EMBL/GenBank/DDBJ databases">
        <title>Fifty Aureobasidium pullulans genomes reveal a recombining polyextremotolerant generalist.</title>
        <authorList>
            <person name="Gostincar C."/>
            <person name="Turk M."/>
            <person name="Zajc J."/>
            <person name="Gunde-Cimerman N."/>
        </authorList>
    </citation>
    <scope>NUCLEOTIDE SEQUENCE [LARGE SCALE GENOMIC DNA]</scope>
    <source>
        <strain evidence="8 9">EXF-3380</strain>
    </source>
</reference>
<keyword evidence="2" id="KW-0479">Metal-binding</keyword>
<evidence type="ECO:0000313" key="8">
    <source>
        <dbReference type="EMBL" id="TIA64124.1"/>
    </source>
</evidence>
<feature type="compositionally biased region" description="Pro residues" evidence="6">
    <location>
        <begin position="634"/>
        <end position="653"/>
    </location>
</feature>
<name>A0A4T0DTJ3_AURPU</name>
<evidence type="ECO:0000256" key="2">
    <source>
        <dbReference type="ARBA" id="ARBA00022723"/>
    </source>
</evidence>
<evidence type="ECO:0000256" key="1">
    <source>
        <dbReference type="ARBA" id="ARBA00004123"/>
    </source>
</evidence>
<evidence type="ECO:0000256" key="4">
    <source>
        <dbReference type="ARBA" id="ARBA00022833"/>
    </source>
</evidence>
<dbReference type="AlphaFoldDB" id="A0A4T0DTJ3"/>
<dbReference type="GO" id="GO:0008270">
    <property type="term" value="F:zinc ion binding"/>
    <property type="evidence" value="ECO:0007669"/>
    <property type="project" value="UniProtKB-KW"/>
</dbReference>
<dbReference type="EMBL" id="QZBU01000600">
    <property type="protein sequence ID" value="TIA64124.1"/>
    <property type="molecule type" value="Genomic_DNA"/>
</dbReference>
<evidence type="ECO:0000256" key="3">
    <source>
        <dbReference type="ARBA" id="ARBA00022771"/>
    </source>
</evidence>
<organism evidence="8 9">
    <name type="scientific">Aureobasidium pullulans</name>
    <name type="common">Black yeast</name>
    <name type="synonym">Pullularia pullulans</name>
    <dbReference type="NCBI Taxonomy" id="5580"/>
    <lineage>
        <taxon>Eukaryota</taxon>
        <taxon>Fungi</taxon>
        <taxon>Dikarya</taxon>
        <taxon>Ascomycota</taxon>
        <taxon>Pezizomycotina</taxon>
        <taxon>Dothideomycetes</taxon>
        <taxon>Dothideomycetidae</taxon>
        <taxon>Dothideales</taxon>
        <taxon>Saccotheciaceae</taxon>
        <taxon>Aureobasidium</taxon>
    </lineage>
</organism>
<dbReference type="InterPro" id="IPR052035">
    <property type="entry name" value="ZnF_BED_domain_contain"/>
</dbReference>
<evidence type="ECO:0000313" key="9">
    <source>
        <dbReference type="Proteomes" id="UP000304947"/>
    </source>
</evidence>
<keyword evidence="4" id="KW-0862">Zinc</keyword>
<feature type="domain" description="HAT C-terminal dimerisation" evidence="7">
    <location>
        <begin position="773"/>
        <end position="851"/>
    </location>
</feature>
<dbReference type="InterPro" id="IPR008906">
    <property type="entry name" value="HATC_C_dom"/>
</dbReference>
<dbReference type="SUPFAM" id="SSF53098">
    <property type="entry name" value="Ribonuclease H-like"/>
    <property type="match status" value="1"/>
</dbReference>
<dbReference type="GO" id="GO:0005634">
    <property type="term" value="C:nucleus"/>
    <property type="evidence" value="ECO:0007669"/>
    <property type="project" value="UniProtKB-SubCell"/>
</dbReference>
<dbReference type="Pfam" id="PF05699">
    <property type="entry name" value="Dimer_Tnp_hAT"/>
    <property type="match status" value="1"/>
</dbReference>
<proteinExistence type="predicted"/>
<dbReference type="GO" id="GO:0046983">
    <property type="term" value="F:protein dimerization activity"/>
    <property type="evidence" value="ECO:0007669"/>
    <property type="project" value="InterPro"/>
</dbReference>
<gene>
    <name evidence="8" type="ORF">D6C83_02660</name>
</gene>
<dbReference type="InterPro" id="IPR012337">
    <property type="entry name" value="RNaseH-like_sf"/>
</dbReference>
<dbReference type="PANTHER" id="PTHR46481:SF10">
    <property type="entry name" value="ZINC FINGER BED DOMAIN-CONTAINING PROTEIN 39"/>
    <property type="match status" value="1"/>
</dbReference>
<keyword evidence="5" id="KW-0539">Nucleus</keyword>
<accession>A0A4T0DTJ3</accession>
<evidence type="ECO:0000259" key="7">
    <source>
        <dbReference type="Pfam" id="PF05699"/>
    </source>
</evidence>
<comment type="caution">
    <text evidence="8">The sequence shown here is derived from an EMBL/GenBank/DDBJ whole genome shotgun (WGS) entry which is preliminary data.</text>
</comment>
<keyword evidence="3" id="KW-0863">Zinc-finger</keyword>
<dbReference type="PANTHER" id="PTHR46481">
    <property type="entry name" value="ZINC FINGER BED DOMAIN-CONTAINING PROTEIN 4"/>
    <property type="match status" value="1"/>
</dbReference>
<protein>
    <recommendedName>
        <fullName evidence="7">HAT C-terminal dimerisation domain-containing protein</fullName>
    </recommendedName>
</protein>
<sequence>MPTQPSQTPAETSQSSALLSLLDNTFPFESQSDYYAPLTTLAATSEIHVPTEFQRPDDFQSTAARADTSRTVGNIDYYKDIDWSRLQWQERDGTRIKLEACNNGLGSSKSWIFNYGWRVQQQGVLPEVYFWVCKTCHKKKAIRSAFTCGNGTAPPTKHLLKTHDITVHGVGEKRSRLSSSFAASSTKSSNHGQDIERFGTVFHHASWKARVVAWICHDNQAFQMMESSYLQDMLLSLNPAVGKRGCLPNHSSVVDWIEQAYTSHLGIVTEKLHAAQSKIHLSFDLWSSRNLRALLGINCHFADEFGNLKTFLLSLPEQSGPHSGINIANNVAAIINHFDLADKIGYFMTDNATNNDTCIEALGTEFGFNPLHRRLRCSGHKINLVARAMLWGVDEEAFENELAHVTIEDQDLLIWRRRGPLGKMRNTIIWIRSSPQRNEAFKQLQREHPLIDQICELHVPNDTRWNSMWDAIVVFIKLRPVVEEFYQKQQSLWQDYWNKITDFNQKPPPQKHRKKPAQLDDHLSQDDWSILSIYNQLLEPLYHATQRLEGRGGGASHGAIWQVIPAMEKLLTHLEAAKTEYSVVRPSQDYSMFSSQASTVYEDSQPSQGALQDLDKPAPLTRFNLRRNQASQPMQPPPLPPKPSSPRPPPAPAEPLKNSLEYRMLCVGVNLAWKKLDEYYQKTDQSPVYVAAVVLHPGLKWKYIEKVWRDRPAWIVQARRNVEDLWQEYASLPITEEDKQSAMVEDNARWMDDDMLSEFSDVGEETNDEYIRWNEEGRLPKEFRPLEFWSTKRQRETYPRLSKMARDLFTIPAMSDEPERVFSSAGLMVTPLRGKLSARAIGQTQCVKSWIKTGIITRLEASFELVNSVPQEAE</sequence>
<evidence type="ECO:0000256" key="6">
    <source>
        <dbReference type="SAM" id="MobiDB-lite"/>
    </source>
</evidence>
<evidence type="ECO:0000256" key="5">
    <source>
        <dbReference type="ARBA" id="ARBA00023242"/>
    </source>
</evidence>
<dbReference type="Proteomes" id="UP000304947">
    <property type="component" value="Unassembled WGS sequence"/>
</dbReference>